<evidence type="ECO:0000313" key="5">
    <source>
        <dbReference type="Proteomes" id="UP001596353"/>
    </source>
</evidence>
<accession>A0ABW2B9K2</accession>
<keyword evidence="2" id="KW-0349">Heme</keyword>
<comment type="similarity">
    <text evidence="1 2">Belongs to the cytochrome P450 family.</text>
</comment>
<evidence type="ECO:0000313" key="3">
    <source>
        <dbReference type="EMBL" id="MFC6762142.1"/>
    </source>
</evidence>
<evidence type="ECO:0000313" key="4">
    <source>
        <dbReference type="EMBL" id="MFC6762606.1"/>
    </source>
</evidence>
<dbReference type="Proteomes" id="UP001596353">
    <property type="component" value="Unassembled WGS sequence"/>
</dbReference>
<comment type="caution">
    <text evidence="3">The sequence shown here is derived from an EMBL/GenBank/DDBJ whole genome shotgun (WGS) entry which is preliminary data.</text>
</comment>
<keyword evidence="2" id="KW-0408">Iron</keyword>
<dbReference type="CDD" id="cd11037">
    <property type="entry name" value="CYP199A2-like"/>
    <property type="match status" value="1"/>
</dbReference>
<dbReference type="PROSITE" id="PS00086">
    <property type="entry name" value="CYTOCHROME_P450"/>
    <property type="match status" value="1"/>
</dbReference>
<evidence type="ECO:0000256" key="2">
    <source>
        <dbReference type="RuleBase" id="RU000461"/>
    </source>
</evidence>
<keyword evidence="5" id="KW-1185">Reference proteome</keyword>
<dbReference type="InterPro" id="IPR036396">
    <property type="entry name" value="Cyt_P450_sf"/>
</dbReference>
<dbReference type="InterPro" id="IPR001128">
    <property type="entry name" value="Cyt_P450"/>
</dbReference>
<dbReference type="SUPFAM" id="SSF48264">
    <property type="entry name" value="Cytochrome P450"/>
    <property type="match status" value="1"/>
</dbReference>
<proteinExistence type="inferred from homology"/>
<keyword evidence="2" id="KW-0560">Oxidoreductase</keyword>
<dbReference type="Pfam" id="PF00067">
    <property type="entry name" value="p450"/>
    <property type="match status" value="1"/>
</dbReference>
<dbReference type="Gene3D" id="1.10.630.10">
    <property type="entry name" value="Cytochrome P450"/>
    <property type="match status" value="1"/>
</dbReference>
<dbReference type="EMBL" id="JBHSWG010000004">
    <property type="protein sequence ID" value="MFC6762606.1"/>
    <property type="molecule type" value="Genomic_DNA"/>
</dbReference>
<dbReference type="EMBL" id="JBHSWG010000004">
    <property type="protein sequence ID" value="MFC6762142.1"/>
    <property type="molecule type" value="Genomic_DNA"/>
</dbReference>
<dbReference type="PANTHER" id="PTHR46696:SF1">
    <property type="entry name" value="CYTOCHROME P450 YJIB-RELATED"/>
    <property type="match status" value="1"/>
</dbReference>
<dbReference type="PRINTS" id="PR00359">
    <property type="entry name" value="BP450"/>
</dbReference>
<keyword evidence="2" id="KW-0479">Metal-binding</keyword>
<gene>
    <name evidence="3" type="ORF">ACFQFQ_25745</name>
    <name evidence="4" type="ORF">ACFQFQ_28485</name>
</gene>
<reference evidence="3" key="3">
    <citation type="submission" date="2024-09" db="EMBL/GenBank/DDBJ databases">
        <authorList>
            <person name="Sun Q."/>
            <person name="Mori K."/>
        </authorList>
    </citation>
    <scope>NUCLEOTIDE SEQUENCE</scope>
    <source>
        <strain evidence="3">NBRC 109054</strain>
    </source>
</reference>
<protein>
    <submittedName>
        <fullName evidence="3">Cytochrome P450</fullName>
    </submittedName>
</protein>
<dbReference type="InterPro" id="IPR017972">
    <property type="entry name" value="Cyt_P450_CS"/>
</dbReference>
<dbReference type="PANTHER" id="PTHR46696">
    <property type="entry name" value="P450, PUTATIVE (EUROFUNG)-RELATED"/>
    <property type="match status" value="1"/>
</dbReference>
<name>A0ABW2B9K2_9RHOB</name>
<reference evidence="3" key="1">
    <citation type="journal article" date="2014" name="Int. J. Syst. Evol. Microbiol.">
        <title>Complete genome of a new Firmicutes species belonging to the dominant human colonic microbiota ('Ruminococcus bicirculans') reveals two chromosomes and a selective capacity to utilize plant glucans.</title>
        <authorList>
            <consortium name="NISC Comparative Sequencing Program"/>
            <person name="Wegmann U."/>
            <person name="Louis P."/>
            <person name="Goesmann A."/>
            <person name="Henrissat B."/>
            <person name="Duncan S.H."/>
            <person name="Flint H.J."/>
        </authorList>
    </citation>
    <scope>NUCLEOTIDE SEQUENCE</scope>
    <source>
        <strain evidence="3">NBRC 109054</strain>
    </source>
</reference>
<reference evidence="5" key="2">
    <citation type="journal article" date="2019" name="Int. J. Syst. Evol. Microbiol.">
        <title>The Global Catalogue of Microorganisms (GCM) 10K type strain sequencing project: providing services to taxonomists for standard genome sequencing and annotation.</title>
        <authorList>
            <consortium name="The Broad Institute Genomics Platform"/>
            <consortium name="The Broad Institute Genome Sequencing Center for Infectious Disease"/>
            <person name="Wu L."/>
            <person name="Ma J."/>
        </authorList>
    </citation>
    <scope>NUCLEOTIDE SEQUENCE [LARGE SCALE GENOMIC DNA]</scope>
    <source>
        <strain evidence="5">CCUG 66188</strain>
    </source>
</reference>
<dbReference type="InterPro" id="IPR002397">
    <property type="entry name" value="Cyt_P450_B"/>
</dbReference>
<organism evidence="3 5">
    <name type="scientific">Sulfitobacter porphyrae</name>
    <dbReference type="NCBI Taxonomy" id="1246864"/>
    <lineage>
        <taxon>Bacteria</taxon>
        <taxon>Pseudomonadati</taxon>
        <taxon>Pseudomonadota</taxon>
        <taxon>Alphaproteobacteria</taxon>
        <taxon>Rhodobacterales</taxon>
        <taxon>Roseobacteraceae</taxon>
        <taxon>Sulfitobacter</taxon>
    </lineage>
</organism>
<evidence type="ECO:0000256" key="1">
    <source>
        <dbReference type="ARBA" id="ARBA00010617"/>
    </source>
</evidence>
<sequence length="396" mass="44330">MTEMIQATRPSVDTDLYADDAIRDPYPVYQKIRDTAPAVWLPENDLWAIGRFDDAVAALAANDILISSKGVAANPRLNAITTPNILMTDAPEHRPLRKVISQPVMPTGLAEVKPRIQETAQQMIDTLVQRKEFDGMTDLAQILPLTIVSELLGLPEFGRQNMLKWAAATFDALGGDNARAEDAFPTIMELRAFCADDVRRDTVRPGSWVARLFEAVDEGSIDPALVPMFTRDYIAPSLDTTIFATGHLMHQLGNAPDQWEKLRANPALIPNAINEAVRLESPIRGFTRYAKEDYDVDGVTIPKGERVLILYASANRDERRWTEPDRFDVERKVSDHVGFGHGIHMCMGAQLARLEMRSILQVMVEKVARIEVGEPEFELNNVLRGFRSLPMKFVPL</sequence>
<keyword evidence="2" id="KW-0503">Monooxygenase</keyword>